<dbReference type="EMBL" id="UINC01005757">
    <property type="protein sequence ID" value="SVA23355.1"/>
    <property type="molecule type" value="Genomic_DNA"/>
</dbReference>
<organism evidence="2">
    <name type="scientific">marine metagenome</name>
    <dbReference type="NCBI Taxonomy" id="408172"/>
    <lineage>
        <taxon>unclassified sequences</taxon>
        <taxon>metagenomes</taxon>
        <taxon>ecological metagenomes</taxon>
    </lineage>
</organism>
<gene>
    <name evidence="2" type="ORF">METZ01_LOCUS76209</name>
</gene>
<keyword evidence="1" id="KW-0175">Coiled coil</keyword>
<proteinExistence type="predicted"/>
<sequence>MLKIKIKLESLLYNNDNKALSDLKKLNINTDDYDKEIVKDIVNEIELDVRDDYSIDYLLKKLSRTLFDKIDGYKRDKNLNTCVYCFADGDRKNPENKNKIIIIDQNANPVNEIETQEHLDNMDIDEFEGSDIVITDDEDYDDSDDSSLSLVSANYGAGIGGGQNGNKIFICNNCKKVYFFDKYSDWRQGDYENFKGIFPFPELIYLRNNEKKLSFNLIDNQRKEISYIYNGKSILSSYDNIKDINRQFFKQDKKNTLYKYLDSISLNDGKEYRYIYNTSYMLLKNFNYENLTMSYFPEMCLYRKNNRLKSIEIYSKLYYPNVNFANYYLKFLDNIPKDQYSETLLRSIQLNQRKINDNLDIYTISQIHEENYGKYQGKEEEDGFYEGWGPDIENKEKIDDNFDKIDIKELSINKYINKINYKINSSRETNSLINFSLIFHLFELNEDTPFISSYLPEEGVMLEKYYRPLKEEIETLKLVVKNKKIIRFLTLLPEEIFGEKKYFYFHLYENLKIEITIVISNEKKIYINQEQLLLINNKVNQLIKKLNKLNIFNFSDIKIPLSNEKFENWNKNEKKTDINSINLNFEISSPVINDIHNKINRLSKCFNNYFIRDFNYNNNQNDFRYIKINNINLGVLTDRYIYFKIENIRELDTNNSKTDEEIADILIHYIMKDFQKNFFEAKNIYKNYLGRYKHFDNKIVPINYGVFFNIKKNEEDTKDTTYIVNVFGLRDYNDIKNIENFIKKMFYILNNPNDKNVKEISKICGDINKKKGNDLQILSKQNLILLNQKYRKCINQYNQLNYFKKNLKNDKKEIEKINKSMKNIKKIKEKIYKKIQKKEETTKHIKALKQLQNVFNNLKYNSCSDKNIKQYTKRCQAQKQPMGTGSGTYEEVIDFNKDYEQNRFKNLDKIECSIDGPDIQIGGSKDLGNFTYLDYCNYWNSKYTLGDPKKYKNYQDCYLEITNHSAKGKKNIQKLASEVYEIDAEQKQIKVVLKDIHDKILENLVNETNYKEYYEKIKNIQENGKNLIDFIKEYYSNDLLQTYNLNDKENFHKLSEYLFSQKFSTKYQLFRNIIIELNNPEKSILKGIKMPKIINLIVQKFNLTKLILDGSLNDNYKHLSIKKLIIYIINKIFKIKNIEINELKKISEYLEDNITLDNFHIRNQQFHDTFLIFNSKKFIENDDDDDDDKKKINETSLKQLRSEITDLIIRTDPKTNEIINSTINFKGKALTCPNYSEKKDNVKIKPLIGFLDISKYSNKDNLPDTKIRDLVCQPCCFGQKYNKKDNDHIIDKRYRKNMLFCKNKINWKTYLKLIENETRIDGYIYSEALNVNTTFGMLYKPLYNLFNNFVFLLNKRKNLNYENFLFQQYNNSNRVLKKYGFCKKGYDQKKNVILSILEDILNLKKNIIINKIKKKLNDKPEIFKILNEGKLNILFKSIDNYINYLKSDKIDINWIVDILKYPGIFENYNKGINIILFKKINEDDEDSDINIVKYNFIDMIDYFDSNKNIIFLYKHFSGELEPIFLKKNKIHIGIFQKNMD</sequence>
<accession>A0A381U541</accession>
<feature type="coiled-coil region" evidence="1">
    <location>
        <begin position="804"/>
        <end position="841"/>
    </location>
</feature>
<feature type="non-terminal residue" evidence="2">
    <location>
        <position position="1540"/>
    </location>
</feature>
<evidence type="ECO:0000313" key="2">
    <source>
        <dbReference type="EMBL" id="SVA23355.1"/>
    </source>
</evidence>
<reference evidence="2" key="1">
    <citation type="submission" date="2018-05" db="EMBL/GenBank/DDBJ databases">
        <authorList>
            <person name="Lanie J.A."/>
            <person name="Ng W.-L."/>
            <person name="Kazmierczak K.M."/>
            <person name="Andrzejewski T.M."/>
            <person name="Davidsen T.M."/>
            <person name="Wayne K.J."/>
            <person name="Tettelin H."/>
            <person name="Glass J.I."/>
            <person name="Rusch D."/>
            <person name="Podicherti R."/>
            <person name="Tsui H.-C.T."/>
            <person name="Winkler M.E."/>
        </authorList>
    </citation>
    <scope>NUCLEOTIDE SEQUENCE</scope>
</reference>
<protein>
    <submittedName>
        <fullName evidence="2">Uncharacterized protein</fullName>
    </submittedName>
</protein>
<evidence type="ECO:0000256" key="1">
    <source>
        <dbReference type="SAM" id="Coils"/>
    </source>
</evidence>
<name>A0A381U541_9ZZZZ</name>